<reference evidence="5 6" key="1">
    <citation type="submission" date="2024-05" db="EMBL/GenBank/DDBJ databases">
        <title>Genetic variation in Jamaican populations of the coffee berry borer (Hypothenemus hampei).</title>
        <authorList>
            <person name="Errbii M."/>
            <person name="Myrie A."/>
        </authorList>
    </citation>
    <scope>NUCLEOTIDE SEQUENCE [LARGE SCALE GENOMIC DNA]</scope>
    <source>
        <strain evidence="5">JA-Hopewell-2020-01-JO</strain>
        <tissue evidence="5">Whole body</tissue>
    </source>
</reference>
<comment type="caution">
    <text evidence="5">The sequence shown here is derived from an EMBL/GenBank/DDBJ whole genome shotgun (WGS) entry which is preliminary data.</text>
</comment>
<dbReference type="InterPro" id="IPR031311">
    <property type="entry name" value="CHIT_BIND_RR_consensus"/>
</dbReference>
<dbReference type="GO" id="GO:0042302">
    <property type="term" value="F:structural constituent of cuticle"/>
    <property type="evidence" value="ECO:0007669"/>
    <property type="project" value="UniProtKB-UniRule"/>
</dbReference>
<dbReference type="PROSITE" id="PS51155">
    <property type="entry name" value="CHIT_BIND_RR_2"/>
    <property type="match status" value="1"/>
</dbReference>
<dbReference type="InterPro" id="IPR000618">
    <property type="entry name" value="Insect_cuticle"/>
</dbReference>
<accession>A0ABD1F7G7</accession>
<sequence>MFRQILLFVALFSVAFSDLAPVPTSSSVQSEDGSFQWKYETSDQSQHQEGRQLPDGLNVQGKYQYTDKDGNEIIIQYVANHEGYHPSGGSLPKAPPVPPHTLRGLEHNAAHPEEDQLV</sequence>
<dbReference type="PROSITE" id="PS00233">
    <property type="entry name" value="CHIT_BIND_RR_1"/>
    <property type="match status" value="1"/>
</dbReference>
<keyword evidence="6" id="KW-1185">Reference proteome</keyword>
<feature type="chain" id="PRO_5044745889" evidence="4">
    <location>
        <begin position="18"/>
        <end position="118"/>
    </location>
</feature>
<dbReference type="AlphaFoldDB" id="A0ABD1F7G7"/>
<feature type="region of interest" description="Disordered" evidence="3">
    <location>
        <begin position="22"/>
        <end position="60"/>
    </location>
</feature>
<keyword evidence="1 2" id="KW-0193">Cuticle</keyword>
<gene>
    <name evidence="5" type="ORF">ABEB36_002935</name>
</gene>
<dbReference type="Pfam" id="PF00379">
    <property type="entry name" value="Chitin_bind_4"/>
    <property type="match status" value="1"/>
</dbReference>
<feature type="compositionally biased region" description="Basic and acidic residues" evidence="3">
    <location>
        <begin position="103"/>
        <end position="118"/>
    </location>
</feature>
<evidence type="ECO:0000313" key="5">
    <source>
        <dbReference type="EMBL" id="KAL1513534.1"/>
    </source>
</evidence>
<protein>
    <submittedName>
        <fullName evidence="5">Uncharacterized protein</fullName>
    </submittedName>
</protein>
<dbReference type="Proteomes" id="UP001566132">
    <property type="component" value="Unassembled WGS sequence"/>
</dbReference>
<proteinExistence type="predicted"/>
<evidence type="ECO:0000256" key="3">
    <source>
        <dbReference type="SAM" id="MobiDB-lite"/>
    </source>
</evidence>
<dbReference type="PANTHER" id="PTHR10380:SF237">
    <property type="entry name" value="CUTICULAR PROTEIN 65AU, ISOFORM A-RELATED"/>
    <property type="match status" value="1"/>
</dbReference>
<feature type="region of interest" description="Disordered" evidence="3">
    <location>
        <begin position="85"/>
        <end position="118"/>
    </location>
</feature>
<evidence type="ECO:0000256" key="1">
    <source>
        <dbReference type="ARBA" id="ARBA00022460"/>
    </source>
</evidence>
<dbReference type="PRINTS" id="PR00947">
    <property type="entry name" value="CUTICLE"/>
</dbReference>
<evidence type="ECO:0000256" key="2">
    <source>
        <dbReference type="PROSITE-ProRule" id="PRU00497"/>
    </source>
</evidence>
<keyword evidence="4" id="KW-0732">Signal</keyword>
<name>A0ABD1F7G7_HYPHA</name>
<evidence type="ECO:0000256" key="4">
    <source>
        <dbReference type="SAM" id="SignalP"/>
    </source>
</evidence>
<dbReference type="PANTHER" id="PTHR10380">
    <property type="entry name" value="CUTICLE PROTEIN"/>
    <property type="match status" value="1"/>
</dbReference>
<organism evidence="5 6">
    <name type="scientific">Hypothenemus hampei</name>
    <name type="common">Coffee berry borer</name>
    <dbReference type="NCBI Taxonomy" id="57062"/>
    <lineage>
        <taxon>Eukaryota</taxon>
        <taxon>Metazoa</taxon>
        <taxon>Ecdysozoa</taxon>
        <taxon>Arthropoda</taxon>
        <taxon>Hexapoda</taxon>
        <taxon>Insecta</taxon>
        <taxon>Pterygota</taxon>
        <taxon>Neoptera</taxon>
        <taxon>Endopterygota</taxon>
        <taxon>Coleoptera</taxon>
        <taxon>Polyphaga</taxon>
        <taxon>Cucujiformia</taxon>
        <taxon>Curculionidae</taxon>
        <taxon>Scolytinae</taxon>
        <taxon>Hypothenemus</taxon>
    </lineage>
</organism>
<feature type="signal peptide" evidence="4">
    <location>
        <begin position="1"/>
        <end position="17"/>
    </location>
</feature>
<dbReference type="InterPro" id="IPR050468">
    <property type="entry name" value="Cuticle_Struct_Prot"/>
</dbReference>
<dbReference type="EMBL" id="JBDJPC010000002">
    <property type="protein sequence ID" value="KAL1513534.1"/>
    <property type="molecule type" value="Genomic_DNA"/>
</dbReference>
<feature type="compositionally biased region" description="Polar residues" evidence="3">
    <location>
        <begin position="23"/>
        <end position="33"/>
    </location>
</feature>
<evidence type="ECO:0000313" key="6">
    <source>
        <dbReference type="Proteomes" id="UP001566132"/>
    </source>
</evidence>